<proteinExistence type="predicted"/>
<name>A0A0A0PZD7_9CAUD</name>
<dbReference type="Proteomes" id="UP000030739">
    <property type="component" value="Segment"/>
</dbReference>
<sequence length="280" mass="31674">MSKMPAKRKLKQIRCSALSRHKDFNLTEEYVKNILDQKTCAYSGEAFGKDSPNKMTFERVDNDLGYVLGNVVPVKNKYNSRRGSLTLSQLMFAGGLVEEESMELDRPETLSPKLAKIYKTIESLKANKLSREKKCQILLTKQFKKSLNEKELEEFKSLKRKIENAIIEIEKQTAAANQTIKMLKSDLRANVKTLNNAASEYGIIASGLLKIMHASPENKARLYQGLPMLSEESCSTDTLSTTETKKDLSSQSTTIMTRISFLCHKIVNWLKFGSKNTKTN</sequence>
<evidence type="ECO:0000313" key="2">
    <source>
        <dbReference type="EMBL" id="AHY24979.1"/>
    </source>
</evidence>
<dbReference type="GeneID" id="26637910"/>
<dbReference type="RefSeq" id="YP_009211438.1">
    <property type="nucleotide sequence ID" value="NC_028940.1"/>
</dbReference>
<dbReference type="EMBL" id="KF835987">
    <property type="protein sequence ID" value="AHY24979.1"/>
    <property type="molecule type" value="Genomic_DNA"/>
</dbReference>
<keyword evidence="1" id="KW-0175">Coiled coil</keyword>
<keyword evidence="3" id="KW-1185">Reference proteome</keyword>
<feature type="coiled-coil region" evidence="1">
    <location>
        <begin position="148"/>
        <end position="175"/>
    </location>
</feature>
<evidence type="ECO:0000313" key="3">
    <source>
        <dbReference type="Proteomes" id="UP000030739"/>
    </source>
</evidence>
<dbReference type="Gene3D" id="3.30.40.220">
    <property type="match status" value="1"/>
</dbReference>
<reference evidence="2 3" key="1">
    <citation type="journal article" date="2015" name="Plant Pathol. J.">
        <title>Isolation and Genomic Characterization of the T4-Like Bacteriophage PM2 Infecting Pectobacterium carotovorum subsp. carotovorum.</title>
        <authorList>
            <person name="Lim J.A."/>
            <person name="Lee D.H."/>
            <person name="Heu S."/>
        </authorList>
    </citation>
    <scope>NUCLEOTIDE SEQUENCE [LARGE SCALE GENOMIC DNA]</scope>
</reference>
<organism evidence="2 3">
    <name type="scientific">Pectobacterium bacteriophage PM2</name>
    <dbReference type="NCBI Taxonomy" id="1429794"/>
    <lineage>
        <taxon>Viruses</taxon>
        <taxon>Duplodnaviria</taxon>
        <taxon>Heunggongvirae</taxon>
        <taxon>Uroviricota</taxon>
        <taxon>Caudoviricetes</taxon>
        <taxon>Pantevenvirales</taxon>
        <taxon>Straboviridae</taxon>
        <taxon>Tevenvirinae</taxon>
        <taxon>Mosugukvirus</taxon>
        <taxon>Mosugukvirus pm2</taxon>
    </lineage>
</organism>
<dbReference type="KEGG" id="vg:26637910"/>
<evidence type="ECO:0000256" key="1">
    <source>
        <dbReference type="SAM" id="Coils"/>
    </source>
</evidence>
<accession>A0A0A0PZD7</accession>
<gene>
    <name evidence="2" type="ORF">PM2_017</name>
</gene>
<dbReference type="OrthoDB" id="6550at10239"/>
<protein>
    <submittedName>
        <fullName evidence="2">Putative anti-sigma factor</fullName>
    </submittedName>
</protein>